<evidence type="ECO:0000313" key="4">
    <source>
        <dbReference type="Proteomes" id="UP000827892"/>
    </source>
</evidence>
<accession>A0AAE9DEA2</accession>
<feature type="region of interest" description="Disordered" evidence="1">
    <location>
        <begin position="45"/>
        <end position="92"/>
    </location>
</feature>
<sequence length="92" mass="9705">MNFFVWLAIEIFLTICCFSIIVSAVVVGIKLSQRKKDVIVVNTSPAASPASAPDVNHKAASKKSKKKSKTGGTSAMNSEPSKPEEEDPGLGA</sequence>
<gene>
    <name evidence="3" type="ORF">L3Y34_002268</name>
</gene>
<organism evidence="3 4">
    <name type="scientific">Caenorhabditis briggsae</name>
    <dbReference type="NCBI Taxonomy" id="6238"/>
    <lineage>
        <taxon>Eukaryota</taxon>
        <taxon>Metazoa</taxon>
        <taxon>Ecdysozoa</taxon>
        <taxon>Nematoda</taxon>
        <taxon>Chromadorea</taxon>
        <taxon>Rhabditida</taxon>
        <taxon>Rhabditina</taxon>
        <taxon>Rhabditomorpha</taxon>
        <taxon>Rhabditoidea</taxon>
        <taxon>Rhabditidae</taxon>
        <taxon>Peloderinae</taxon>
        <taxon>Caenorhabditis</taxon>
    </lineage>
</organism>
<keyword evidence="2" id="KW-0472">Membrane</keyword>
<name>A0AAE9DEA2_CAEBR</name>
<protein>
    <submittedName>
        <fullName evidence="3">Uncharacterized protein</fullName>
    </submittedName>
</protein>
<dbReference type="AlphaFoldDB" id="A0AAE9DEA2"/>
<evidence type="ECO:0000256" key="2">
    <source>
        <dbReference type="SAM" id="Phobius"/>
    </source>
</evidence>
<keyword evidence="2" id="KW-0812">Transmembrane</keyword>
<proteinExistence type="predicted"/>
<feature type="compositionally biased region" description="Basic residues" evidence="1">
    <location>
        <begin position="59"/>
        <end position="69"/>
    </location>
</feature>
<dbReference type="Proteomes" id="UP000827892">
    <property type="component" value="Chromosome III"/>
</dbReference>
<reference evidence="3 4" key="1">
    <citation type="submission" date="2022-05" db="EMBL/GenBank/DDBJ databases">
        <title>Chromosome-level reference genomes for two strains of Caenorhabditis briggsae: an improved platform for comparative genomics.</title>
        <authorList>
            <person name="Stevens L."/>
            <person name="Andersen E.C."/>
        </authorList>
    </citation>
    <scope>NUCLEOTIDE SEQUENCE [LARGE SCALE GENOMIC DNA]</scope>
    <source>
        <strain evidence="3">QX1410_ONT</strain>
        <tissue evidence="3">Whole-organism</tissue>
    </source>
</reference>
<keyword evidence="2" id="KW-1133">Transmembrane helix</keyword>
<evidence type="ECO:0000256" key="1">
    <source>
        <dbReference type="SAM" id="MobiDB-lite"/>
    </source>
</evidence>
<dbReference type="EMBL" id="CP090893">
    <property type="protein sequence ID" value="ULU02565.1"/>
    <property type="molecule type" value="Genomic_DNA"/>
</dbReference>
<feature type="transmembrane region" description="Helical" evidence="2">
    <location>
        <begin position="6"/>
        <end position="29"/>
    </location>
</feature>
<evidence type="ECO:0000313" key="3">
    <source>
        <dbReference type="EMBL" id="ULU02565.1"/>
    </source>
</evidence>